<organism evidence="5 6">
    <name type="scientific">Limnoglobus roseus</name>
    <dbReference type="NCBI Taxonomy" id="2598579"/>
    <lineage>
        <taxon>Bacteria</taxon>
        <taxon>Pseudomonadati</taxon>
        <taxon>Planctomycetota</taxon>
        <taxon>Planctomycetia</taxon>
        <taxon>Gemmatales</taxon>
        <taxon>Gemmataceae</taxon>
        <taxon>Limnoglobus</taxon>
    </lineage>
</organism>
<dbReference type="RefSeq" id="WP_149110196.1">
    <property type="nucleotide sequence ID" value="NZ_CP042425.1"/>
</dbReference>
<keyword evidence="1" id="KW-0479">Metal-binding</keyword>
<feature type="transmembrane region" description="Helical" evidence="4">
    <location>
        <begin position="268"/>
        <end position="285"/>
    </location>
</feature>
<keyword evidence="4" id="KW-0812">Transmembrane</keyword>
<evidence type="ECO:0000313" key="5">
    <source>
        <dbReference type="EMBL" id="QEL15375.1"/>
    </source>
</evidence>
<dbReference type="OrthoDB" id="128939at2"/>
<dbReference type="PANTHER" id="PTHR35457:SF1">
    <property type="entry name" value="HEME A SYNTHASE"/>
    <property type="match status" value="1"/>
</dbReference>
<dbReference type="EMBL" id="CP042425">
    <property type="protein sequence ID" value="QEL15375.1"/>
    <property type="molecule type" value="Genomic_DNA"/>
</dbReference>
<evidence type="ECO:0008006" key="7">
    <source>
        <dbReference type="Google" id="ProtNLM"/>
    </source>
</evidence>
<keyword evidence="2" id="KW-0560">Oxidoreductase</keyword>
<keyword evidence="6" id="KW-1185">Reference proteome</keyword>
<keyword evidence="4" id="KW-1133">Transmembrane helix</keyword>
<feature type="transmembrane region" description="Helical" evidence="4">
    <location>
        <begin position="330"/>
        <end position="353"/>
    </location>
</feature>
<evidence type="ECO:0000256" key="2">
    <source>
        <dbReference type="ARBA" id="ARBA00023002"/>
    </source>
</evidence>
<name>A0A5C1A9X8_9BACT</name>
<dbReference type="KEGG" id="lrs:PX52LOC_02290"/>
<dbReference type="GO" id="GO:0046872">
    <property type="term" value="F:metal ion binding"/>
    <property type="evidence" value="ECO:0007669"/>
    <property type="project" value="UniProtKB-KW"/>
</dbReference>
<dbReference type="GO" id="GO:0016491">
    <property type="term" value="F:oxidoreductase activity"/>
    <property type="evidence" value="ECO:0007669"/>
    <property type="project" value="UniProtKB-KW"/>
</dbReference>
<evidence type="ECO:0000256" key="4">
    <source>
        <dbReference type="SAM" id="Phobius"/>
    </source>
</evidence>
<reference evidence="6" key="1">
    <citation type="submission" date="2019-08" db="EMBL/GenBank/DDBJ databases">
        <title>Limnoglobus roseus gen. nov., sp. nov., a novel freshwater planctomycete with a giant genome from the family Gemmataceae.</title>
        <authorList>
            <person name="Kulichevskaya I.S."/>
            <person name="Naumoff D.G."/>
            <person name="Miroshnikov K."/>
            <person name="Ivanova A."/>
            <person name="Philippov D.A."/>
            <person name="Hakobyan A."/>
            <person name="Rijpstra I.C."/>
            <person name="Sinninghe Damste J.S."/>
            <person name="Liesack W."/>
            <person name="Dedysh S.N."/>
        </authorList>
    </citation>
    <scope>NUCLEOTIDE SEQUENCE [LARGE SCALE GENOMIC DNA]</scope>
    <source>
        <strain evidence="6">PX52</strain>
    </source>
</reference>
<evidence type="ECO:0000256" key="1">
    <source>
        <dbReference type="ARBA" id="ARBA00022723"/>
    </source>
</evidence>
<dbReference type="InterPro" id="IPR050450">
    <property type="entry name" value="COX15/CtaA_HemeA_synthase"/>
</dbReference>
<keyword evidence="4" id="KW-0472">Membrane</keyword>
<evidence type="ECO:0000313" key="6">
    <source>
        <dbReference type="Proteomes" id="UP000324974"/>
    </source>
</evidence>
<feature type="transmembrane region" description="Helical" evidence="4">
    <location>
        <begin position="164"/>
        <end position="186"/>
    </location>
</feature>
<gene>
    <name evidence="5" type="ORF">PX52LOC_02290</name>
</gene>
<dbReference type="PANTHER" id="PTHR35457">
    <property type="entry name" value="HEME A SYNTHASE"/>
    <property type="match status" value="1"/>
</dbReference>
<evidence type="ECO:0000256" key="3">
    <source>
        <dbReference type="ARBA" id="ARBA00023004"/>
    </source>
</evidence>
<feature type="transmembrane region" description="Helical" evidence="4">
    <location>
        <begin position="226"/>
        <end position="247"/>
    </location>
</feature>
<dbReference type="AlphaFoldDB" id="A0A5C1A9X8"/>
<dbReference type="Proteomes" id="UP000324974">
    <property type="component" value="Chromosome"/>
</dbReference>
<feature type="transmembrane region" description="Helical" evidence="4">
    <location>
        <begin position="297"/>
        <end position="318"/>
    </location>
</feature>
<keyword evidence="3" id="KW-0408">Iron</keyword>
<protein>
    <recommendedName>
        <fullName evidence="7">Heme A synthase</fullName>
    </recommendedName>
</protein>
<proteinExistence type="predicted"/>
<feature type="transmembrane region" description="Helical" evidence="4">
    <location>
        <begin position="75"/>
        <end position="93"/>
    </location>
</feature>
<accession>A0A5C1A9X8</accession>
<feature type="transmembrane region" description="Helical" evidence="4">
    <location>
        <begin position="193"/>
        <end position="214"/>
    </location>
</feature>
<sequence>MTDRMNTLRPTPRWVRIAAVLTVVLTVVLLTLGGFVTTFRVGMADPVWPTEPLFLLGQDWQQLEFGFLIEHSHRLLGFMTGAAAIVFALGAWLGEPDRKLRLVGLVTIVGLVGGYNEFYKGMKHVWTEVQEKAREQQHLDPKQPDYEQRVNQSESLKQITKWPVAQGAGTAAFAFAVLLFGAAAAAKRTPGGAVRLMASVSLVFVMVQGLLGGFRVFLNALAGTNLAAIHGVFGQVTFAVLVATMVLCTPRREGDALPSDDREPLARLAWITVGVLLLQLVWAVWVRHYGSSVAQRLHILTAFVATGFLVWLAAKVLLNPVAKPLFRGAAIHLLFIVGIQVSLGVESYIGKFVAAGPQAQKLPEERTVTKPQAIMRTAHQLIGAALLASTVAFAVRLGRRPIGVGGEAPAVRELPEVRDRPATVPAQVS</sequence>